<evidence type="ECO:0000256" key="2">
    <source>
        <dbReference type="ARBA" id="ARBA00022448"/>
    </source>
</evidence>
<keyword evidence="10" id="KW-0408">Iron</keyword>
<dbReference type="InterPro" id="IPR023234">
    <property type="entry name" value="NarG-like_domain"/>
</dbReference>
<dbReference type="SUPFAM" id="SSF103501">
    <property type="entry name" value="Respiratory nitrate reductase 1 gamma chain"/>
    <property type="match status" value="1"/>
</dbReference>
<dbReference type="Gene3D" id="1.20.950.20">
    <property type="entry name" value="Transmembrane di-heme cytochromes, Chain C"/>
    <property type="match status" value="1"/>
</dbReference>
<name>A0ABS9AQE1_9GAMM</name>
<evidence type="ECO:0000313" key="15">
    <source>
        <dbReference type="EMBL" id="MCE8023770.1"/>
    </source>
</evidence>
<evidence type="ECO:0000259" key="14">
    <source>
        <dbReference type="Pfam" id="PF02665"/>
    </source>
</evidence>
<evidence type="ECO:0000256" key="5">
    <source>
        <dbReference type="ARBA" id="ARBA00022692"/>
    </source>
</evidence>
<dbReference type="PANTHER" id="PTHR30598:SF3">
    <property type="entry name" value="RESPIRATORY NITRATE REDUCTASE 1 GAMMA CHAIN"/>
    <property type="match status" value="1"/>
</dbReference>
<evidence type="ECO:0000256" key="1">
    <source>
        <dbReference type="ARBA" id="ARBA00004651"/>
    </source>
</evidence>
<dbReference type="EMBL" id="JABFTV010000003">
    <property type="protein sequence ID" value="MCE8023770.1"/>
    <property type="molecule type" value="Genomic_DNA"/>
</dbReference>
<evidence type="ECO:0000256" key="4">
    <source>
        <dbReference type="ARBA" id="ARBA00022617"/>
    </source>
</evidence>
<organism evidence="15 16">
    <name type="scientific">Billgrantia aerodenitrificans</name>
    <dbReference type="NCBI Taxonomy" id="2733483"/>
    <lineage>
        <taxon>Bacteria</taxon>
        <taxon>Pseudomonadati</taxon>
        <taxon>Pseudomonadota</taxon>
        <taxon>Gammaproteobacteria</taxon>
        <taxon>Oceanospirillales</taxon>
        <taxon>Halomonadaceae</taxon>
        <taxon>Billgrantia</taxon>
    </lineage>
</organism>
<dbReference type="PANTHER" id="PTHR30598">
    <property type="entry name" value="NITRATE REDUCTASE PRIVATE CHAPERONE, REDOX ENZYME MATURATION PROTEIN REMP FAMILY"/>
    <property type="match status" value="1"/>
</dbReference>
<feature type="transmembrane region" description="Helical" evidence="13">
    <location>
        <begin position="187"/>
        <end position="208"/>
    </location>
</feature>
<dbReference type="GO" id="GO:0016491">
    <property type="term" value="F:oxidoreductase activity"/>
    <property type="evidence" value="ECO:0007669"/>
    <property type="project" value="UniProtKB-KW"/>
</dbReference>
<keyword evidence="8 13" id="KW-1133">Transmembrane helix</keyword>
<keyword evidence="11" id="KW-0534">Nitrate assimilation</keyword>
<evidence type="ECO:0000256" key="9">
    <source>
        <dbReference type="ARBA" id="ARBA00023002"/>
    </source>
</evidence>
<gene>
    <name evidence="15" type="primary">narI</name>
    <name evidence="15" type="ORF">HOP59_06475</name>
</gene>
<dbReference type="RefSeq" id="WP_010626263.1">
    <property type="nucleotide sequence ID" value="NZ_JABFTV010000003.1"/>
</dbReference>
<keyword evidence="3" id="KW-1003">Cell membrane</keyword>
<feature type="transmembrane region" description="Helical" evidence="13">
    <location>
        <begin position="89"/>
        <end position="110"/>
    </location>
</feature>
<keyword evidence="12 13" id="KW-0472">Membrane</keyword>
<comment type="caution">
    <text evidence="15">The sequence shown here is derived from an EMBL/GenBank/DDBJ whole genome shotgun (WGS) entry which is preliminary data.</text>
</comment>
<keyword evidence="2" id="KW-0813">Transport</keyword>
<evidence type="ECO:0000256" key="7">
    <source>
        <dbReference type="ARBA" id="ARBA00022982"/>
    </source>
</evidence>
<keyword evidence="9 15" id="KW-0560">Oxidoreductase</keyword>
<evidence type="ECO:0000256" key="12">
    <source>
        <dbReference type="ARBA" id="ARBA00023136"/>
    </source>
</evidence>
<dbReference type="EC" id="1.7.99.4" evidence="15"/>
<dbReference type="NCBIfam" id="TIGR00351">
    <property type="entry name" value="narI"/>
    <property type="match status" value="1"/>
</dbReference>
<protein>
    <submittedName>
        <fullName evidence="15">Respiratory nitrate reductase subunit gamma</fullName>
        <ecNumber evidence="15">1.7.99.4</ecNumber>
    </submittedName>
</protein>
<reference evidence="15 16" key="1">
    <citation type="journal article" date="2021" name="Front. Microbiol.">
        <title>Aerobic Denitrification and Heterotrophic Sulfur Oxidation in the Genus Halomonas Revealed by Six Novel Species Characterizations and Genome-Based Analysis.</title>
        <authorList>
            <person name="Wang L."/>
            <person name="Shao Z."/>
        </authorList>
    </citation>
    <scope>NUCLEOTIDE SEQUENCE [LARGE SCALE GENOMIC DNA]</scope>
    <source>
        <strain evidence="15 16">MCCC 1A11058</strain>
    </source>
</reference>
<dbReference type="Proteomes" id="UP001320272">
    <property type="component" value="Unassembled WGS sequence"/>
</dbReference>
<evidence type="ECO:0000313" key="16">
    <source>
        <dbReference type="Proteomes" id="UP001320272"/>
    </source>
</evidence>
<feature type="transmembrane region" description="Helical" evidence="13">
    <location>
        <begin position="51"/>
        <end position="69"/>
    </location>
</feature>
<keyword evidence="6" id="KW-0479">Metal-binding</keyword>
<feature type="transmembrane region" description="Helical" evidence="13">
    <location>
        <begin position="12"/>
        <end position="30"/>
    </location>
</feature>
<keyword evidence="4" id="KW-0349">Heme</keyword>
<sequence length="229" mass="25066">MSNYIDTLLFGLYPYLAGSVFLIGSLLRYDQGQFTWKTGSSQMLSSKNMRLASNLFHIGIIVIFFGHLAGLLTPHWVYSPFISAGSKQVIAVVVGGIAGVMCLVGGAMLFHRRLTNPRVRASSSTMDTVIIGLLVLQVALGLLTILPTLGHLDGSKMLQFSGWAQSIVFFQGGAAAYLEGVSWIYKLHILVGLTIILVFPFTRLVHVWSAPMGYLGRRYQIVRRRTGGA</sequence>
<dbReference type="InterPro" id="IPR051936">
    <property type="entry name" value="Heme-iron_electron_transfer"/>
</dbReference>
<accession>A0ABS9AQE1</accession>
<keyword evidence="5 13" id="KW-0812">Transmembrane</keyword>
<dbReference type="InterPro" id="IPR036197">
    <property type="entry name" value="NarG-like_sf"/>
</dbReference>
<keyword evidence="16" id="KW-1185">Reference proteome</keyword>
<proteinExistence type="predicted"/>
<evidence type="ECO:0000256" key="6">
    <source>
        <dbReference type="ARBA" id="ARBA00022723"/>
    </source>
</evidence>
<feature type="transmembrane region" description="Helical" evidence="13">
    <location>
        <begin position="130"/>
        <end position="150"/>
    </location>
</feature>
<evidence type="ECO:0000256" key="8">
    <source>
        <dbReference type="ARBA" id="ARBA00022989"/>
    </source>
</evidence>
<keyword evidence="7" id="KW-0249">Electron transport</keyword>
<evidence type="ECO:0000256" key="13">
    <source>
        <dbReference type="SAM" id="Phobius"/>
    </source>
</evidence>
<feature type="domain" description="NarG-like" evidence="14">
    <location>
        <begin position="6"/>
        <end position="225"/>
    </location>
</feature>
<evidence type="ECO:0000256" key="11">
    <source>
        <dbReference type="ARBA" id="ARBA00023063"/>
    </source>
</evidence>
<evidence type="ECO:0000256" key="10">
    <source>
        <dbReference type="ARBA" id="ARBA00023004"/>
    </source>
</evidence>
<comment type="subcellular location">
    <subcellularLocation>
        <location evidence="1">Cell membrane</location>
        <topology evidence="1">Multi-pass membrane protein</topology>
    </subcellularLocation>
</comment>
<dbReference type="Pfam" id="PF02665">
    <property type="entry name" value="Nitrate_red_gam"/>
    <property type="match status" value="1"/>
</dbReference>
<dbReference type="InterPro" id="IPR003816">
    <property type="entry name" value="Nitrate_red_gam"/>
</dbReference>
<evidence type="ECO:0000256" key="3">
    <source>
        <dbReference type="ARBA" id="ARBA00022475"/>
    </source>
</evidence>